<dbReference type="AlphaFoldDB" id="A0A834HV97"/>
<name>A0A834HV97_RHYFE</name>
<keyword evidence="1" id="KW-1133">Transmembrane helix</keyword>
<evidence type="ECO:0000256" key="1">
    <source>
        <dbReference type="SAM" id="Phobius"/>
    </source>
</evidence>
<keyword evidence="1" id="KW-0472">Membrane</keyword>
<comment type="caution">
    <text evidence="2">The sequence shown here is derived from an EMBL/GenBank/DDBJ whole genome shotgun (WGS) entry which is preliminary data.</text>
</comment>
<gene>
    <name evidence="2" type="ORF">GWI33_017536</name>
</gene>
<accession>A0A834HV97</accession>
<feature type="transmembrane region" description="Helical" evidence="1">
    <location>
        <begin position="57"/>
        <end position="81"/>
    </location>
</feature>
<evidence type="ECO:0000313" key="3">
    <source>
        <dbReference type="Proteomes" id="UP000625711"/>
    </source>
</evidence>
<dbReference type="EMBL" id="JAACXV010014226">
    <property type="protein sequence ID" value="KAF7269432.1"/>
    <property type="molecule type" value="Genomic_DNA"/>
</dbReference>
<protein>
    <submittedName>
        <fullName evidence="2">Uncharacterized protein</fullName>
    </submittedName>
</protein>
<sequence>MSSDLGRPYDRDYNFIPNPYNQDPYSTHQSIQPNTLYEPVAEASVDKYSHVGDFTPFYIVITICSIIGFSLFILNIVLGCCSKYSAYWQDKHTGNRWIVSLWTATPHNQTPLDYSVELQEISSVNQVVYDHPQEIEHSERSEFLELRTQRESEI</sequence>
<organism evidence="2 3">
    <name type="scientific">Rhynchophorus ferrugineus</name>
    <name type="common">Red palm weevil</name>
    <name type="synonym">Curculio ferrugineus</name>
    <dbReference type="NCBI Taxonomy" id="354439"/>
    <lineage>
        <taxon>Eukaryota</taxon>
        <taxon>Metazoa</taxon>
        <taxon>Ecdysozoa</taxon>
        <taxon>Arthropoda</taxon>
        <taxon>Hexapoda</taxon>
        <taxon>Insecta</taxon>
        <taxon>Pterygota</taxon>
        <taxon>Neoptera</taxon>
        <taxon>Endopterygota</taxon>
        <taxon>Coleoptera</taxon>
        <taxon>Polyphaga</taxon>
        <taxon>Cucujiformia</taxon>
        <taxon>Curculionidae</taxon>
        <taxon>Dryophthorinae</taxon>
        <taxon>Rhynchophorus</taxon>
    </lineage>
</organism>
<dbReference type="Proteomes" id="UP000625711">
    <property type="component" value="Unassembled WGS sequence"/>
</dbReference>
<dbReference type="OrthoDB" id="8168818at2759"/>
<keyword evidence="1" id="KW-0812">Transmembrane</keyword>
<reference evidence="2" key="1">
    <citation type="submission" date="2020-08" db="EMBL/GenBank/DDBJ databases">
        <title>Genome sequencing and assembly of the red palm weevil Rhynchophorus ferrugineus.</title>
        <authorList>
            <person name="Dias G.B."/>
            <person name="Bergman C.M."/>
            <person name="Manee M."/>
        </authorList>
    </citation>
    <scope>NUCLEOTIDE SEQUENCE</scope>
    <source>
        <strain evidence="2">AA-2017</strain>
        <tissue evidence="2">Whole larva</tissue>
    </source>
</reference>
<proteinExistence type="predicted"/>
<keyword evidence="3" id="KW-1185">Reference proteome</keyword>
<evidence type="ECO:0000313" key="2">
    <source>
        <dbReference type="EMBL" id="KAF7269432.1"/>
    </source>
</evidence>